<dbReference type="KEGG" id="vao:FA707_05295"/>
<accession>A0A4D7CTB2</accession>
<dbReference type="Gene3D" id="3.10.580.10">
    <property type="entry name" value="CBS-domain"/>
    <property type="match status" value="1"/>
</dbReference>
<evidence type="ECO:0000313" key="1">
    <source>
        <dbReference type="EMBL" id="QCI87369.1"/>
    </source>
</evidence>
<keyword evidence="2" id="KW-1185">Reference proteome</keyword>
<dbReference type="InterPro" id="IPR046342">
    <property type="entry name" value="CBS_dom_sf"/>
</dbReference>
<dbReference type="RefSeq" id="WP_136954190.1">
    <property type="nucleotide sequence ID" value="NZ_CP039712.1"/>
</dbReference>
<sequence length="232" mass="26367">MNNSEQFLATFNRIEKWMRQLFGNKTNIGFTELVRQLSRRKELPLEQYSDDLIQMAQLRNAIIHDQIAPDFVIAEPNEWVVKRIIEIEEALLHPQTVIPLFEKTVTGFNESTLLGDLLTIVAEKGYSQFPIYNSRGVCEGLITAHGLGIWLAKHANKTAIDVSSQTAKDVLAADRKSQNYRFVKESTTLNEVVHLFLTQSTLEALLITKDGNPNGKLIGIIRPREAFGHFYK</sequence>
<protein>
    <submittedName>
        <fullName evidence="1">CBS domain-containing protein</fullName>
    </submittedName>
</protein>
<organism evidence="1 2">
    <name type="scientific">Vagococcus zengguangii</name>
    <dbReference type="NCBI Taxonomy" id="2571750"/>
    <lineage>
        <taxon>Bacteria</taxon>
        <taxon>Bacillati</taxon>
        <taxon>Bacillota</taxon>
        <taxon>Bacilli</taxon>
        <taxon>Lactobacillales</taxon>
        <taxon>Enterococcaceae</taxon>
        <taxon>Vagococcus</taxon>
    </lineage>
</organism>
<proteinExistence type="predicted"/>
<dbReference type="EMBL" id="CP039712">
    <property type="protein sequence ID" value="QCI87369.1"/>
    <property type="molecule type" value="Genomic_DNA"/>
</dbReference>
<dbReference type="InterPro" id="IPR000644">
    <property type="entry name" value="CBS_dom"/>
</dbReference>
<dbReference type="Pfam" id="PF00571">
    <property type="entry name" value="CBS"/>
    <property type="match status" value="1"/>
</dbReference>
<name>A0A4D7CTB2_9ENTE</name>
<dbReference type="Proteomes" id="UP000298615">
    <property type="component" value="Chromosome"/>
</dbReference>
<dbReference type="AlphaFoldDB" id="A0A4D7CTB2"/>
<dbReference type="OrthoDB" id="49104at2"/>
<evidence type="ECO:0000313" key="2">
    <source>
        <dbReference type="Proteomes" id="UP000298615"/>
    </source>
</evidence>
<dbReference type="SUPFAM" id="SSF54631">
    <property type="entry name" value="CBS-domain pair"/>
    <property type="match status" value="1"/>
</dbReference>
<gene>
    <name evidence="1" type="ORF">FA707_05295</name>
</gene>
<reference evidence="1 2" key="1">
    <citation type="submission" date="2019-04" db="EMBL/GenBank/DDBJ databases">
        <title>Vagococcus sp. nov., isolated from faeces of yaks (Bos grunniens).</title>
        <authorList>
            <person name="Ge Y."/>
        </authorList>
    </citation>
    <scope>NUCLEOTIDE SEQUENCE [LARGE SCALE GENOMIC DNA]</scope>
    <source>
        <strain evidence="1 2">MN-17</strain>
    </source>
</reference>